<keyword evidence="2" id="KW-1185">Reference proteome</keyword>
<gene>
    <name evidence="1" type="ORF">Pla111_34020</name>
</gene>
<reference evidence="1 2" key="1">
    <citation type="submission" date="2019-02" db="EMBL/GenBank/DDBJ databases">
        <title>Deep-cultivation of Planctomycetes and their phenomic and genomic characterization uncovers novel biology.</title>
        <authorList>
            <person name="Wiegand S."/>
            <person name="Jogler M."/>
            <person name="Boedeker C."/>
            <person name="Pinto D."/>
            <person name="Vollmers J."/>
            <person name="Rivas-Marin E."/>
            <person name="Kohn T."/>
            <person name="Peeters S.H."/>
            <person name="Heuer A."/>
            <person name="Rast P."/>
            <person name="Oberbeckmann S."/>
            <person name="Bunk B."/>
            <person name="Jeske O."/>
            <person name="Meyerdierks A."/>
            <person name="Storesund J.E."/>
            <person name="Kallscheuer N."/>
            <person name="Luecker S."/>
            <person name="Lage O.M."/>
            <person name="Pohl T."/>
            <person name="Merkel B.J."/>
            <person name="Hornburger P."/>
            <person name="Mueller R.-W."/>
            <person name="Bruemmer F."/>
            <person name="Labrenz M."/>
            <person name="Spormann A.M."/>
            <person name="Op Den Camp H."/>
            <person name="Overmann J."/>
            <person name="Amann R."/>
            <person name="Jetten M.S.M."/>
            <person name="Mascher T."/>
            <person name="Medema M.H."/>
            <person name="Devos D.P."/>
            <person name="Kaster A.-K."/>
            <person name="Ovreas L."/>
            <person name="Rohde M."/>
            <person name="Galperin M.Y."/>
            <person name="Jogler C."/>
        </authorList>
    </citation>
    <scope>NUCLEOTIDE SEQUENCE [LARGE SCALE GENOMIC DNA]</scope>
    <source>
        <strain evidence="1 2">Pla111</strain>
    </source>
</reference>
<evidence type="ECO:0000313" key="1">
    <source>
        <dbReference type="EMBL" id="TWT40139.1"/>
    </source>
</evidence>
<organism evidence="1 2">
    <name type="scientific">Botrimarina hoheduenensis</name>
    <dbReference type="NCBI Taxonomy" id="2528000"/>
    <lineage>
        <taxon>Bacteria</taxon>
        <taxon>Pseudomonadati</taxon>
        <taxon>Planctomycetota</taxon>
        <taxon>Planctomycetia</taxon>
        <taxon>Pirellulales</taxon>
        <taxon>Lacipirellulaceae</taxon>
        <taxon>Botrimarina</taxon>
    </lineage>
</organism>
<accession>A0A5C5VR33</accession>
<dbReference type="Proteomes" id="UP000318995">
    <property type="component" value="Unassembled WGS sequence"/>
</dbReference>
<sequence>MAKKPTNLSDKIRKRRSELKSARAEMDSLFYSDPAAWVELQKELASTFQLAAQATEASLDERPESSYMSYMVRSVILPFLKQIAERGWSSPLKQSHSE</sequence>
<dbReference type="EMBL" id="SJPH01000013">
    <property type="protein sequence ID" value="TWT40139.1"/>
    <property type="molecule type" value="Genomic_DNA"/>
</dbReference>
<proteinExistence type="predicted"/>
<name>A0A5C5VR33_9BACT</name>
<comment type="caution">
    <text evidence="1">The sequence shown here is derived from an EMBL/GenBank/DDBJ whole genome shotgun (WGS) entry which is preliminary data.</text>
</comment>
<evidence type="ECO:0000313" key="2">
    <source>
        <dbReference type="Proteomes" id="UP000318995"/>
    </source>
</evidence>
<dbReference type="AlphaFoldDB" id="A0A5C5VR33"/>
<protein>
    <submittedName>
        <fullName evidence="1">Uncharacterized protein</fullName>
    </submittedName>
</protein>